<dbReference type="SUPFAM" id="SSF55961">
    <property type="entry name" value="Bet v1-like"/>
    <property type="match status" value="1"/>
</dbReference>
<evidence type="ECO:0000259" key="6">
    <source>
        <dbReference type="PROSITE" id="PS51296"/>
    </source>
</evidence>
<dbReference type="GO" id="GO:0046872">
    <property type="term" value="F:metal ion binding"/>
    <property type="evidence" value="ECO:0007669"/>
    <property type="project" value="UniProtKB-KW"/>
</dbReference>
<dbReference type="GO" id="GO:0051537">
    <property type="term" value="F:2 iron, 2 sulfur cluster binding"/>
    <property type="evidence" value="ECO:0007669"/>
    <property type="project" value="UniProtKB-KW"/>
</dbReference>
<evidence type="ECO:0000256" key="3">
    <source>
        <dbReference type="ARBA" id="ARBA00023002"/>
    </source>
</evidence>
<dbReference type="InterPro" id="IPR044043">
    <property type="entry name" value="VanA_C_cat"/>
</dbReference>
<name>A0A7C3N7G4_UNCW3</name>
<keyword evidence="7" id="KW-0223">Dioxygenase</keyword>
<dbReference type="PANTHER" id="PTHR21266">
    <property type="entry name" value="IRON-SULFUR DOMAIN CONTAINING PROTEIN"/>
    <property type="match status" value="1"/>
</dbReference>
<keyword evidence="5" id="KW-0411">Iron-sulfur</keyword>
<dbReference type="AlphaFoldDB" id="A0A7C3N7G4"/>
<dbReference type="InterPro" id="IPR050584">
    <property type="entry name" value="Cholesterol_7-desaturase"/>
</dbReference>
<gene>
    <name evidence="7" type="ORF">ENS15_05775</name>
</gene>
<dbReference type="SUPFAM" id="SSF50022">
    <property type="entry name" value="ISP domain"/>
    <property type="match status" value="1"/>
</dbReference>
<dbReference type="Pfam" id="PF19112">
    <property type="entry name" value="VanA_C"/>
    <property type="match status" value="1"/>
</dbReference>
<keyword evidence="3" id="KW-0560">Oxidoreductase</keyword>
<evidence type="ECO:0000256" key="1">
    <source>
        <dbReference type="ARBA" id="ARBA00022714"/>
    </source>
</evidence>
<dbReference type="PROSITE" id="PS51296">
    <property type="entry name" value="RIESKE"/>
    <property type="match status" value="1"/>
</dbReference>
<dbReference type="Pfam" id="PF00355">
    <property type="entry name" value="Rieske"/>
    <property type="match status" value="1"/>
</dbReference>
<dbReference type="Gene3D" id="3.90.380.10">
    <property type="entry name" value="Naphthalene 1,2-dioxygenase Alpha Subunit, Chain A, domain 1"/>
    <property type="match status" value="1"/>
</dbReference>
<evidence type="ECO:0000256" key="5">
    <source>
        <dbReference type="ARBA" id="ARBA00023014"/>
    </source>
</evidence>
<evidence type="ECO:0000313" key="7">
    <source>
        <dbReference type="EMBL" id="HFK24140.1"/>
    </source>
</evidence>
<reference evidence="7" key="1">
    <citation type="journal article" date="2020" name="mSystems">
        <title>Genome- and Community-Level Interaction Insights into Carbon Utilization and Element Cycling Functions of Hydrothermarchaeota in Hydrothermal Sediment.</title>
        <authorList>
            <person name="Zhou Z."/>
            <person name="Liu Y."/>
            <person name="Xu W."/>
            <person name="Pan J."/>
            <person name="Luo Z.H."/>
            <person name="Li M."/>
        </authorList>
    </citation>
    <scope>NUCLEOTIDE SEQUENCE [LARGE SCALE GENOMIC DNA]</scope>
    <source>
        <strain evidence="7">SpSt-464</strain>
    </source>
</reference>
<comment type="caution">
    <text evidence="7">The sequence shown here is derived from an EMBL/GenBank/DDBJ whole genome shotgun (WGS) entry which is preliminary data.</text>
</comment>
<dbReference type="CDD" id="cd03469">
    <property type="entry name" value="Rieske_RO_Alpha_N"/>
    <property type="match status" value="1"/>
</dbReference>
<proteinExistence type="predicted"/>
<evidence type="ECO:0000256" key="2">
    <source>
        <dbReference type="ARBA" id="ARBA00022723"/>
    </source>
</evidence>
<dbReference type="Gene3D" id="2.102.10.10">
    <property type="entry name" value="Rieske [2Fe-2S] iron-sulphur domain"/>
    <property type="match status" value="1"/>
</dbReference>
<keyword evidence="2" id="KW-0479">Metal-binding</keyword>
<feature type="domain" description="Rieske" evidence="6">
    <location>
        <begin position="2"/>
        <end position="106"/>
    </location>
</feature>
<dbReference type="PANTHER" id="PTHR21266:SF59">
    <property type="entry name" value="BLR4922 PROTEIN"/>
    <property type="match status" value="1"/>
</dbReference>
<sequence length="318" mass="37369">MWFAILPSSQLKNKPVGLKRLGKDIVLWKDAQNRVNCIEDICVHRKAKLSKGKVVNGNLQCPFHGFEYSGDGKVTVIPAYGRNYKVEDRFRVKNYYVFEKFDFIWIWLGEEKPESDPKFFDDINESFSYSDYGELWRVPFTRSVENQLDVMHLPFVHHNTIGKGGKTVVNGPVVKWIDSDKFFFYVFNEKDKGFIAKKPEELKIEDSSIYLEFIFPNVWQNHISENVRVVAFFSPVDKESSVVYIRFYIKLSKIKFLDRLVAKGGMAFNKLILHQDKRVVETEKHNIFDDLLVQGDLPIMEFRKRIVKNKELFKDFLP</sequence>
<accession>A0A7C3N7G4</accession>
<dbReference type="GO" id="GO:0051213">
    <property type="term" value="F:dioxygenase activity"/>
    <property type="evidence" value="ECO:0007669"/>
    <property type="project" value="UniProtKB-KW"/>
</dbReference>
<protein>
    <submittedName>
        <fullName evidence="7">Aromatic ring-hydroxylating dioxygenase subunit alpha</fullName>
    </submittedName>
</protein>
<dbReference type="InterPro" id="IPR036922">
    <property type="entry name" value="Rieske_2Fe-2S_sf"/>
</dbReference>
<dbReference type="EMBL" id="DSTT01000005">
    <property type="protein sequence ID" value="HFK24140.1"/>
    <property type="molecule type" value="Genomic_DNA"/>
</dbReference>
<keyword evidence="4" id="KW-0408">Iron</keyword>
<evidence type="ECO:0000256" key="4">
    <source>
        <dbReference type="ARBA" id="ARBA00023004"/>
    </source>
</evidence>
<keyword evidence="1" id="KW-0001">2Fe-2S</keyword>
<dbReference type="InterPro" id="IPR017941">
    <property type="entry name" value="Rieske_2Fe-2S"/>
</dbReference>
<organism evidence="7">
    <name type="scientific">candidate division WOR-3 bacterium</name>
    <dbReference type="NCBI Taxonomy" id="2052148"/>
    <lineage>
        <taxon>Bacteria</taxon>
        <taxon>Bacteria division WOR-3</taxon>
    </lineage>
</organism>